<reference evidence="1" key="1">
    <citation type="journal article" date="2015" name="Nature">
        <title>Complex archaea that bridge the gap between prokaryotes and eukaryotes.</title>
        <authorList>
            <person name="Spang A."/>
            <person name="Saw J.H."/>
            <person name="Jorgensen S.L."/>
            <person name="Zaremba-Niedzwiedzka K."/>
            <person name="Martijn J."/>
            <person name="Lind A.E."/>
            <person name="van Eijk R."/>
            <person name="Schleper C."/>
            <person name="Guy L."/>
            <person name="Ettema T.J."/>
        </authorList>
    </citation>
    <scope>NUCLEOTIDE SEQUENCE</scope>
</reference>
<organism evidence="1">
    <name type="scientific">marine sediment metagenome</name>
    <dbReference type="NCBI Taxonomy" id="412755"/>
    <lineage>
        <taxon>unclassified sequences</taxon>
        <taxon>metagenomes</taxon>
        <taxon>ecological metagenomes</taxon>
    </lineage>
</organism>
<sequence>MFNFLTEERIRKLIIEGGADQSIAKSTNSSCATVRSIRKTMTLVGYIDDLLKEQVIAKLCG</sequence>
<dbReference type="AlphaFoldDB" id="A0A0F9H8K7"/>
<name>A0A0F9H8K7_9ZZZZ</name>
<gene>
    <name evidence="1" type="ORF">LCGC14_2094390</name>
</gene>
<evidence type="ECO:0008006" key="2">
    <source>
        <dbReference type="Google" id="ProtNLM"/>
    </source>
</evidence>
<feature type="non-terminal residue" evidence="1">
    <location>
        <position position="61"/>
    </location>
</feature>
<proteinExistence type="predicted"/>
<dbReference type="EMBL" id="LAZR01025577">
    <property type="protein sequence ID" value="KKL71492.1"/>
    <property type="molecule type" value="Genomic_DNA"/>
</dbReference>
<comment type="caution">
    <text evidence="1">The sequence shown here is derived from an EMBL/GenBank/DDBJ whole genome shotgun (WGS) entry which is preliminary data.</text>
</comment>
<accession>A0A0F9H8K7</accession>
<evidence type="ECO:0000313" key="1">
    <source>
        <dbReference type="EMBL" id="KKL71492.1"/>
    </source>
</evidence>
<protein>
    <recommendedName>
        <fullName evidence="2">HTH luxR-type domain-containing protein</fullName>
    </recommendedName>
</protein>